<feature type="domain" description="Soluble ligand binding" evidence="3">
    <location>
        <begin position="597"/>
        <end position="641"/>
    </location>
</feature>
<reference evidence="4 5" key="1">
    <citation type="submission" date="2020-07" db="EMBL/GenBank/DDBJ databases">
        <authorList>
            <person name="Feng X."/>
        </authorList>
    </citation>
    <scope>NUCLEOTIDE SEQUENCE [LARGE SCALE GENOMIC DNA]</scope>
    <source>
        <strain evidence="4 5">JCM14086</strain>
    </source>
</reference>
<dbReference type="Gene3D" id="3.10.560.10">
    <property type="entry name" value="Outer membrane lipoprotein wza domain like"/>
    <property type="match status" value="6"/>
</dbReference>
<feature type="domain" description="Soluble ligand binding" evidence="3">
    <location>
        <begin position="308"/>
        <end position="343"/>
    </location>
</feature>
<dbReference type="EMBL" id="JACHVA010000126">
    <property type="protein sequence ID" value="MBC2603334.1"/>
    <property type="molecule type" value="Genomic_DNA"/>
</dbReference>
<dbReference type="RefSeq" id="WP_185693966.1">
    <property type="nucleotide sequence ID" value="NZ_JACHVA010000126.1"/>
</dbReference>
<dbReference type="AlphaFoldDB" id="A0A7X1E5N6"/>
<keyword evidence="5" id="KW-1185">Reference proteome</keyword>
<protein>
    <submittedName>
        <fullName evidence="4">SLBB domain-containing protein</fullName>
    </submittedName>
</protein>
<feature type="domain" description="Soluble ligand binding" evidence="3">
    <location>
        <begin position="225"/>
        <end position="267"/>
    </location>
</feature>
<accession>A0A7X1E5N6</accession>
<evidence type="ECO:0000313" key="5">
    <source>
        <dbReference type="Proteomes" id="UP000525652"/>
    </source>
</evidence>
<dbReference type="Proteomes" id="UP000525652">
    <property type="component" value="Unassembled WGS sequence"/>
</dbReference>
<feature type="domain" description="Soluble ligand binding" evidence="3">
    <location>
        <begin position="499"/>
        <end position="542"/>
    </location>
</feature>
<dbReference type="InterPro" id="IPR003715">
    <property type="entry name" value="Poly_export_N"/>
</dbReference>
<evidence type="ECO:0000313" key="4">
    <source>
        <dbReference type="EMBL" id="MBC2603334.1"/>
    </source>
</evidence>
<dbReference type="PANTHER" id="PTHR33619:SF3">
    <property type="entry name" value="POLYSACCHARIDE EXPORT PROTEIN GFCE-RELATED"/>
    <property type="match status" value="1"/>
</dbReference>
<dbReference type="PANTHER" id="PTHR33619">
    <property type="entry name" value="POLYSACCHARIDE EXPORT PROTEIN GFCE-RELATED"/>
    <property type="match status" value="1"/>
</dbReference>
<comment type="caution">
    <text evidence="4">The sequence shown here is derived from an EMBL/GenBank/DDBJ whole genome shotgun (WGS) entry which is preliminary data.</text>
</comment>
<dbReference type="GO" id="GO:0015159">
    <property type="term" value="F:polysaccharide transmembrane transporter activity"/>
    <property type="evidence" value="ECO:0007669"/>
    <property type="project" value="InterPro"/>
</dbReference>
<gene>
    <name evidence="4" type="ORF">H5P30_16245</name>
</gene>
<organism evidence="4 5">
    <name type="scientific">Puniceicoccus vermicola</name>
    <dbReference type="NCBI Taxonomy" id="388746"/>
    <lineage>
        <taxon>Bacteria</taxon>
        <taxon>Pseudomonadati</taxon>
        <taxon>Verrucomicrobiota</taxon>
        <taxon>Opitutia</taxon>
        <taxon>Puniceicoccales</taxon>
        <taxon>Puniceicoccaceae</taxon>
        <taxon>Puniceicoccus</taxon>
    </lineage>
</organism>
<evidence type="ECO:0000259" key="3">
    <source>
        <dbReference type="Pfam" id="PF10531"/>
    </source>
</evidence>
<dbReference type="InterPro" id="IPR049712">
    <property type="entry name" value="Poly_export"/>
</dbReference>
<feature type="domain" description="Soluble ligand binding" evidence="3">
    <location>
        <begin position="737"/>
        <end position="785"/>
    </location>
</feature>
<proteinExistence type="predicted"/>
<name>A0A7X1E5N6_9BACT</name>
<feature type="domain" description="Soluble ligand binding" evidence="3">
    <location>
        <begin position="393"/>
        <end position="437"/>
    </location>
</feature>
<feature type="domain" description="Polysaccharide export protein N-terminal" evidence="2">
    <location>
        <begin position="142"/>
        <end position="205"/>
    </location>
</feature>
<dbReference type="PROSITE" id="PS51257">
    <property type="entry name" value="PROKAR_LIPOPROTEIN"/>
    <property type="match status" value="1"/>
</dbReference>
<evidence type="ECO:0000259" key="2">
    <source>
        <dbReference type="Pfam" id="PF02563"/>
    </source>
</evidence>
<sequence>MRFIKPVHLLLPALGLISGCVHHPHNPGPGEYAWAETIYEPSSQVPNVEQAPFQKQASPTDESYLDLNRPAGQPIDLTQTVENINASENARRKALNPKSNPNSSRLENLYEGNFEQAPSDDLTQFGYDYFRAGGSSSASVGPVPSNYRIGTGDEVIISLSGNVEAYHKLTVDRNGNIQIPNFGTLPVSGVAFGELADRIDSFLQERRVGYDLGVSLGQLRQIQINVIGRVAQPGRIEVSSLSTPLDVLVAAGGPTKDGSLRNISLVHPDQTRSDIDLYDFLLGNRESFDFPQLMDGDTLHVPSIGPTVGVAGYVQQPAIYEIPESPVTIEQVVNLAGGLTAFSFTPLAQLERTLDGRGRERIDISLDEEGMQTKMANGELLTVSAVDEIRKAIVRIEGSIVRPGNYAYSQGMRLSDLVENADGLSIDAFLPQVFISRQIGPALPVGTITERTGHLQSNRIIVKDLSKALVGDPFHDIELMPLDLVTVRSQKESNIYASVEIIGSVLNPGKYQLTPDMRVTDLVAIAGNPNSDVYYDEAELIRQVFDPETRRMDVKRFRFNLNEALESTEGDEHKNNPLLANGDKLIIRSLQKAQVRVSISGSVRFPGTYIFPSGSRITDLISAAGGVLPDADLRAAKFTRLSTKRLQQDRLEHLLETSRRANEEALTNLIQTGNSQDAISAKLALRQNLSSINRMRKMQADGRIVIPFAKSNFPETPYNLTLESGDALEIPRYHSTISIAGFVYNPISLVVDDYMTVKEALDQAGGLTDEGDEDLLYVVRADGSVDSVSQPGHHLTMRSRLLPGDVLIAPESVQERTIGGQIQDILIVARQLAEIGLIGSNISRGSDTTLVSPLIYEGPEGVSEEIVE</sequence>
<dbReference type="Pfam" id="PF10531">
    <property type="entry name" value="SLBB"/>
    <property type="match status" value="6"/>
</dbReference>
<dbReference type="InterPro" id="IPR019554">
    <property type="entry name" value="Soluble_ligand-bd"/>
</dbReference>
<keyword evidence="1" id="KW-0732">Signal</keyword>
<evidence type="ECO:0000256" key="1">
    <source>
        <dbReference type="ARBA" id="ARBA00022729"/>
    </source>
</evidence>
<dbReference type="Pfam" id="PF02563">
    <property type="entry name" value="Poly_export"/>
    <property type="match status" value="1"/>
</dbReference>